<dbReference type="RefSeq" id="WP_073178904.1">
    <property type="nucleotide sequence ID" value="NZ_CP063145.1"/>
</dbReference>
<dbReference type="Pfam" id="PF10387">
    <property type="entry name" value="DUF2442"/>
    <property type="match status" value="1"/>
</dbReference>
<name>A0A1M6D9R3_9FLAO</name>
<dbReference type="EMBL" id="CP063145">
    <property type="protein sequence ID" value="QOR73579.1"/>
    <property type="molecule type" value="Genomic_DNA"/>
</dbReference>
<dbReference type="OrthoDB" id="9803723at2"/>
<sequence>MREIPNLKSAKPVGNFVLELSFDDGVQGKVDLSEIPRCGFFSVWNNDFEKFSVDRNIISWNENCEMDADAMYLKIIGKNFFEYAGNQ</sequence>
<evidence type="ECO:0000313" key="3">
    <source>
        <dbReference type="Proteomes" id="UP000184335"/>
    </source>
</evidence>
<keyword evidence="3" id="KW-1185">Reference proteome</keyword>
<accession>A0A1M6D9R3</accession>
<evidence type="ECO:0000313" key="4">
    <source>
        <dbReference type="Proteomes" id="UP000593605"/>
    </source>
</evidence>
<dbReference type="InterPro" id="IPR036782">
    <property type="entry name" value="NE0471-like_N"/>
</dbReference>
<reference evidence="1 4" key="2">
    <citation type="submission" date="2020-10" db="EMBL/GenBank/DDBJ databases">
        <title>Complete genome of Cruoricapor ignavus strain M1214 isolated from the blood culture of a febrile patient.</title>
        <authorList>
            <person name="Guglielmino C.J.D."/>
        </authorList>
    </citation>
    <scope>NUCLEOTIDE SEQUENCE [LARGE SCALE GENOMIC DNA]</scope>
    <source>
        <strain evidence="1 4">M1214</strain>
    </source>
</reference>
<reference evidence="2 3" key="1">
    <citation type="submission" date="2016-11" db="EMBL/GenBank/DDBJ databases">
        <authorList>
            <person name="Jaros S."/>
            <person name="Januszkiewicz K."/>
            <person name="Wedrychowicz H."/>
        </authorList>
    </citation>
    <scope>NUCLEOTIDE SEQUENCE [LARGE SCALE GENOMIC DNA]</scope>
    <source>
        <strain evidence="2 3">DSM 25479</strain>
    </source>
</reference>
<proteinExistence type="predicted"/>
<dbReference type="SUPFAM" id="SSF143880">
    <property type="entry name" value="NE0471 N-terminal domain-like"/>
    <property type="match status" value="1"/>
</dbReference>
<dbReference type="Gene3D" id="3.30.2020.10">
    <property type="entry name" value="NE0471-like N-terminal domain"/>
    <property type="match status" value="1"/>
</dbReference>
<dbReference type="InterPro" id="IPR018841">
    <property type="entry name" value="DUF2442"/>
</dbReference>
<dbReference type="KEGG" id="civ:IMZ16_08680"/>
<dbReference type="STRING" id="1118202.SAMN05443429_103167"/>
<dbReference type="Proteomes" id="UP000593605">
    <property type="component" value="Chromosome"/>
</dbReference>
<evidence type="ECO:0000313" key="1">
    <source>
        <dbReference type="EMBL" id="QOR73579.1"/>
    </source>
</evidence>
<protein>
    <submittedName>
        <fullName evidence="1">DUF2442 domain-containing protein</fullName>
    </submittedName>
</protein>
<gene>
    <name evidence="1" type="ORF">IMZ16_08680</name>
    <name evidence="2" type="ORF">SAMN05443429_103167</name>
</gene>
<dbReference type="AlphaFoldDB" id="A0A1M6D9R3"/>
<dbReference type="Proteomes" id="UP000184335">
    <property type="component" value="Unassembled WGS sequence"/>
</dbReference>
<organism evidence="2 3">
    <name type="scientific">Cruoricaptor ignavus</name>
    <dbReference type="NCBI Taxonomy" id="1118202"/>
    <lineage>
        <taxon>Bacteria</taxon>
        <taxon>Pseudomonadati</taxon>
        <taxon>Bacteroidota</taxon>
        <taxon>Flavobacteriia</taxon>
        <taxon>Flavobacteriales</taxon>
        <taxon>Weeksellaceae</taxon>
        <taxon>Cruoricaptor</taxon>
    </lineage>
</organism>
<dbReference type="EMBL" id="FQYI01000003">
    <property type="protein sequence ID" value="SHI69944.1"/>
    <property type="molecule type" value="Genomic_DNA"/>
</dbReference>
<evidence type="ECO:0000313" key="2">
    <source>
        <dbReference type="EMBL" id="SHI69944.1"/>
    </source>
</evidence>